<sequence>MKRIAILVQRQWAWRLSSTLLQRRAFSDISGSGIARGKDEEVTRKALEAAAREDRLDFQTAARLLMSSPADERKFGQRLSSCSMKVEIGETELRGFMFVGLVRWDFHLVQFFFACLPPLAVYAFAQYSRYDQRQMLKERDTKIEKLVEAELEIEVGVELEEVSAMLNSRNPDLEALKLRLEALEEKLLQLEPALKQNGNLPPKTTDAAAVPQENSTHVSQQGTNQQKPKLEVSELDTRGCTSTESKGESRARGYWTWFIGKRGAVSSDVPAKEQ</sequence>
<name>A0A7I4EJ21_PHYPA</name>
<dbReference type="PANTHER" id="PTHR36339">
    <property type="entry name" value="F23A5.5"/>
    <property type="match status" value="1"/>
</dbReference>
<dbReference type="RefSeq" id="XP_024384822.1">
    <property type="nucleotide sequence ID" value="XM_024529054.2"/>
</dbReference>
<dbReference type="Proteomes" id="UP000006727">
    <property type="component" value="Chromosome 9"/>
</dbReference>
<accession>A0A7I4EJ21</accession>
<dbReference type="AlphaFoldDB" id="A0A7I4EJ21"/>
<dbReference type="EnsemblPlants" id="Pp3c9_20610V3.3">
    <property type="protein sequence ID" value="Pp3c9_20610V3.3"/>
    <property type="gene ID" value="Pp3c9_20610"/>
</dbReference>
<dbReference type="Gramene" id="Pp3c9_20610V3.3">
    <property type="protein sequence ID" value="Pp3c9_20610V3.3"/>
    <property type="gene ID" value="Pp3c9_20610"/>
</dbReference>
<keyword evidence="2" id="KW-0472">Membrane</keyword>
<keyword evidence="4" id="KW-1185">Reference proteome</keyword>
<feature type="transmembrane region" description="Helical" evidence="2">
    <location>
        <begin position="106"/>
        <end position="125"/>
    </location>
</feature>
<evidence type="ECO:0000313" key="3">
    <source>
        <dbReference type="EnsemblPlants" id="Pp3c9_20610V3.3"/>
    </source>
</evidence>
<dbReference type="PANTHER" id="PTHR36339:SF2">
    <property type="entry name" value="F23A5.5"/>
    <property type="match status" value="1"/>
</dbReference>
<dbReference type="OrthoDB" id="2021107at2759"/>
<protein>
    <submittedName>
        <fullName evidence="3">Uncharacterized protein</fullName>
    </submittedName>
</protein>
<dbReference type="KEGG" id="ppp:112286786"/>
<dbReference type="EMBL" id="ABEU02000009">
    <property type="status" value="NOT_ANNOTATED_CDS"/>
    <property type="molecule type" value="Genomic_DNA"/>
</dbReference>
<keyword evidence="2" id="KW-0812">Transmembrane</keyword>
<dbReference type="InParanoid" id="A0A7I4EJ21"/>
<dbReference type="FunCoup" id="A0A7I4EJ21">
    <property type="interactions" value="712"/>
</dbReference>
<gene>
    <name evidence="3" type="primary">LOC112286786</name>
</gene>
<proteinExistence type="predicted"/>
<evidence type="ECO:0000313" key="4">
    <source>
        <dbReference type="Proteomes" id="UP000006727"/>
    </source>
</evidence>
<reference evidence="3 4" key="1">
    <citation type="journal article" date="2008" name="Science">
        <title>The Physcomitrella genome reveals evolutionary insights into the conquest of land by plants.</title>
        <authorList>
            <person name="Rensing S."/>
            <person name="Lang D."/>
            <person name="Zimmer A."/>
            <person name="Terry A."/>
            <person name="Salamov A."/>
            <person name="Shapiro H."/>
            <person name="Nishiyama T."/>
            <person name="Perroud P.-F."/>
            <person name="Lindquist E."/>
            <person name="Kamisugi Y."/>
            <person name="Tanahashi T."/>
            <person name="Sakakibara K."/>
            <person name="Fujita T."/>
            <person name="Oishi K."/>
            <person name="Shin-I T."/>
            <person name="Kuroki Y."/>
            <person name="Toyoda A."/>
            <person name="Suzuki Y."/>
            <person name="Hashimoto A."/>
            <person name="Yamaguchi K."/>
            <person name="Sugano A."/>
            <person name="Kohara Y."/>
            <person name="Fujiyama A."/>
            <person name="Anterola A."/>
            <person name="Aoki S."/>
            <person name="Ashton N."/>
            <person name="Barbazuk W.B."/>
            <person name="Barker E."/>
            <person name="Bennetzen J."/>
            <person name="Bezanilla M."/>
            <person name="Blankenship R."/>
            <person name="Cho S.H."/>
            <person name="Dutcher S."/>
            <person name="Estelle M."/>
            <person name="Fawcett J.A."/>
            <person name="Gundlach H."/>
            <person name="Hanada K."/>
            <person name="Heyl A."/>
            <person name="Hicks K.A."/>
            <person name="Hugh J."/>
            <person name="Lohr M."/>
            <person name="Mayer K."/>
            <person name="Melkozernov A."/>
            <person name="Murata T."/>
            <person name="Nelson D."/>
            <person name="Pils B."/>
            <person name="Prigge M."/>
            <person name="Reiss B."/>
            <person name="Renner T."/>
            <person name="Rombauts S."/>
            <person name="Rushton P."/>
            <person name="Sanderfoot A."/>
            <person name="Schween G."/>
            <person name="Shiu S.-H."/>
            <person name="Stueber K."/>
            <person name="Theodoulou F.L."/>
            <person name="Tu H."/>
            <person name="Van de Peer Y."/>
            <person name="Verrier P.J."/>
            <person name="Waters E."/>
            <person name="Wood A."/>
            <person name="Yang L."/>
            <person name="Cove D."/>
            <person name="Cuming A."/>
            <person name="Hasebe M."/>
            <person name="Lucas S."/>
            <person name="Mishler D.B."/>
            <person name="Reski R."/>
            <person name="Grigoriev I."/>
            <person name="Quatrano R.S."/>
            <person name="Boore J.L."/>
        </authorList>
    </citation>
    <scope>NUCLEOTIDE SEQUENCE [LARGE SCALE GENOMIC DNA]</scope>
    <source>
        <strain evidence="3 4">cv. Gransden 2004</strain>
    </source>
</reference>
<organism evidence="3 4">
    <name type="scientific">Physcomitrium patens</name>
    <name type="common">Spreading-leaved earth moss</name>
    <name type="synonym">Physcomitrella patens</name>
    <dbReference type="NCBI Taxonomy" id="3218"/>
    <lineage>
        <taxon>Eukaryota</taxon>
        <taxon>Viridiplantae</taxon>
        <taxon>Streptophyta</taxon>
        <taxon>Embryophyta</taxon>
        <taxon>Bryophyta</taxon>
        <taxon>Bryophytina</taxon>
        <taxon>Bryopsida</taxon>
        <taxon>Funariidae</taxon>
        <taxon>Funariales</taxon>
        <taxon>Funariaceae</taxon>
        <taxon>Physcomitrium</taxon>
    </lineage>
</organism>
<evidence type="ECO:0000256" key="1">
    <source>
        <dbReference type="SAM" id="MobiDB-lite"/>
    </source>
</evidence>
<keyword evidence="2" id="KW-1133">Transmembrane helix</keyword>
<reference evidence="3 4" key="2">
    <citation type="journal article" date="2018" name="Plant J.">
        <title>The Physcomitrella patens chromosome-scale assembly reveals moss genome structure and evolution.</title>
        <authorList>
            <person name="Lang D."/>
            <person name="Ullrich K.K."/>
            <person name="Murat F."/>
            <person name="Fuchs J."/>
            <person name="Jenkins J."/>
            <person name="Haas F.B."/>
            <person name="Piednoel M."/>
            <person name="Gundlach H."/>
            <person name="Van Bel M."/>
            <person name="Meyberg R."/>
            <person name="Vives C."/>
            <person name="Morata J."/>
            <person name="Symeonidi A."/>
            <person name="Hiss M."/>
            <person name="Muchero W."/>
            <person name="Kamisugi Y."/>
            <person name="Saleh O."/>
            <person name="Blanc G."/>
            <person name="Decker E.L."/>
            <person name="van Gessel N."/>
            <person name="Grimwood J."/>
            <person name="Hayes R.D."/>
            <person name="Graham S.W."/>
            <person name="Gunter L.E."/>
            <person name="McDaniel S.F."/>
            <person name="Hoernstein S.N.W."/>
            <person name="Larsson A."/>
            <person name="Li F.W."/>
            <person name="Perroud P.F."/>
            <person name="Phillips J."/>
            <person name="Ranjan P."/>
            <person name="Rokshar D.S."/>
            <person name="Rothfels C.J."/>
            <person name="Schneider L."/>
            <person name="Shu S."/>
            <person name="Stevenson D.W."/>
            <person name="Thummler F."/>
            <person name="Tillich M."/>
            <person name="Villarreal Aguilar J.C."/>
            <person name="Widiez T."/>
            <person name="Wong G.K."/>
            <person name="Wymore A."/>
            <person name="Zhang Y."/>
            <person name="Zimmer A.D."/>
            <person name="Quatrano R.S."/>
            <person name="Mayer K.F.X."/>
            <person name="Goodstein D."/>
            <person name="Casacuberta J.M."/>
            <person name="Vandepoele K."/>
            <person name="Reski R."/>
            <person name="Cuming A.C."/>
            <person name="Tuskan G.A."/>
            <person name="Maumus F."/>
            <person name="Salse J."/>
            <person name="Schmutz J."/>
            <person name="Rensing S.A."/>
        </authorList>
    </citation>
    <scope>NUCLEOTIDE SEQUENCE [LARGE SCALE GENOMIC DNA]</scope>
    <source>
        <strain evidence="3 4">cv. Gransden 2004</strain>
    </source>
</reference>
<feature type="compositionally biased region" description="Polar residues" evidence="1">
    <location>
        <begin position="212"/>
        <end position="227"/>
    </location>
</feature>
<feature type="region of interest" description="Disordered" evidence="1">
    <location>
        <begin position="194"/>
        <end position="250"/>
    </location>
</feature>
<evidence type="ECO:0000256" key="2">
    <source>
        <dbReference type="SAM" id="Phobius"/>
    </source>
</evidence>
<dbReference type="GeneID" id="112286786"/>
<reference evidence="3" key="3">
    <citation type="submission" date="2020-12" db="UniProtKB">
        <authorList>
            <consortium name="EnsemblPlants"/>
        </authorList>
    </citation>
    <scope>IDENTIFICATION</scope>
</reference>
<feature type="compositionally biased region" description="Basic and acidic residues" evidence="1">
    <location>
        <begin position="228"/>
        <end position="237"/>
    </location>
</feature>